<evidence type="ECO:0000256" key="5">
    <source>
        <dbReference type="ARBA" id="ARBA00022989"/>
    </source>
</evidence>
<keyword evidence="11" id="KW-0175">Coiled coil</keyword>
<dbReference type="Gene3D" id="6.10.140.1330">
    <property type="match status" value="1"/>
</dbReference>
<dbReference type="GO" id="GO:0051453">
    <property type="term" value="P:regulation of intracellular pH"/>
    <property type="evidence" value="ECO:0007669"/>
    <property type="project" value="TreeGrafter"/>
</dbReference>
<gene>
    <name evidence="13" type="ORF">AUC31_05755</name>
</gene>
<comment type="caution">
    <text evidence="10">Lacks conserved residue(s) required for the propagation of feature annotation.</text>
</comment>
<keyword evidence="3 10" id="KW-1003">Cell membrane</keyword>
<dbReference type="Pfam" id="PF00999">
    <property type="entry name" value="Na_H_Exchanger"/>
    <property type="match status" value="1"/>
</dbReference>
<comment type="subcellular location">
    <subcellularLocation>
        <location evidence="1 10">Cell membrane</location>
        <topology evidence="1 10">Multi-pass membrane protein</topology>
    </subcellularLocation>
</comment>
<keyword evidence="2 10" id="KW-0813">Transport</keyword>
<dbReference type="InterPro" id="IPR004705">
    <property type="entry name" value="Cation/H_exchanger_CPA1_bac"/>
</dbReference>
<comment type="similarity">
    <text evidence="10">Belongs to the monovalent cation:proton antiporter 1 (CPA1) transporter (TC 2.A.36) family.</text>
</comment>
<evidence type="ECO:0000259" key="12">
    <source>
        <dbReference type="Pfam" id="PF00999"/>
    </source>
</evidence>
<feature type="transmembrane region" description="Helical" evidence="10">
    <location>
        <begin position="187"/>
        <end position="208"/>
    </location>
</feature>
<dbReference type="GO" id="GO:0015386">
    <property type="term" value="F:potassium:proton antiporter activity"/>
    <property type="evidence" value="ECO:0007669"/>
    <property type="project" value="TreeGrafter"/>
</dbReference>
<dbReference type="GO" id="GO:0098719">
    <property type="term" value="P:sodium ion import across plasma membrane"/>
    <property type="evidence" value="ECO:0007669"/>
    <property type="project" value="TreeGrafter"/>
</dbReference>
<keyword evidence="7 10" id="KW-0406">Ion transport</keyword>
<feature type="transmembrane region" description="Helical" evidence="10">
    <location>
        <begin position="31"/>
        <end position="64"/>
    </location>
</feature>
<dbReference type="RefSeq" id="WP_058381463.1">
    <property type="nucleotide sequence ID" value="NZ_CP013659.2"/>
</dbReference>
<dbReference type="STRING" id="200991.AUC31_05755"/>
<feature type="coiled-coil region" evidence="11">
    <location>
        <begin position="474"/>
        <end position="501"/>
    </location>
</feature>
<evidence type="ECO:0000313" key="14">
    <source>
        <dbReference type="Proteomes" id="UP000067683"/>
    </source>
</evidence>
<feature type="transmembrane region" description="Helical" evidence="10">
    <location>
        <begin position="228"/>
        <end position="252"/>
    </location>
</feature>
<sequence>MELLLTILILLIALLVSNVVSHYVPQVPAALIQVALGTIIVLVFEDFTFELEAEWFLLLFIAPLLFNDGRHFPREELWRMRGPIFGNAVILVLLTTLIGGYFIHWLIEDIPLAAAFALAAILSPTDPVAVNGISQRVRIPSNVLSLVRGESLINDASGLVAFNYAVAAVVTGTFSLYSAIFNFSYKFLAGALLGAVIALLFVGIRLLFRKQGINDVTFHSLLQIMTPFIIFVVAEELLGASGVIAVVVGGIVHSLVQEDTEALVAEEQMLTENIWTIITFVLNGIIFLLLGLNIPGAMSGALENPSMDESVLLSYVLAITAMLLGIRFIWAYLFSHYEYRFGKMEDAAKPSLKLTLFVSLTGVRGTVTMVGILSLPMIIEGGYIFPQRSLLLFLAVGTILLTLLLATACLPLLSKGKLAGSDDGDTIDLEEARRRILLASIARIKSEMTEANETAAYELMDEYRLRFQQVQPEGEEAKEANKKYQRRMKEVRLRALKAERRFIERLKKTEGMEREVYAAFEHSLNRREEAIAHNARSTLLYLQGKLIRAWRRFRGENWQDEEIRLVEYQVGREVQLKALEAALENLEAYHQKASRKDIVEAVLTEYRKMISRLRKPETLYDERYEMQKEELRINVMDMGRAKIYEMYDAAEITRQQAKELRKYINYIESVTLYDPTE</sequence>
<evidence type="ECO:0000256" key="9">
    <source>
        <dbReference type="ARBA" id="ARBA00023201"/>
    </source>
</evidence>
<evidence type="ECO:0000313" key="13">
    <source>
        <dbReference type="EMBL" id="ALS74756.1"/>
    </source>
</evidence>
<evidence type="ECO:0000256" key="11">
    <source>
        <dbReference type="SAM" id="Coils"/>
    </source>
</evidence>
<keyword evidence="10" id="KW-0050">Antiport</keyword>
<feature type="transmembrane region" description="Helical" evidence="10">
    <location>
        <begin position="391"/>
        <end position="413"/>
    </location>
</feature>
<feature type="domain" description="Cation/H+ exchanger transmembrane" evidence="12">
    <location>
        <begin position="11"/>
        <end position="412"/>
    </location>
</feature>
<dbReference type="OrthoDB" id="9809206at2"/>
<protein>
    <submittedName>
        <fullName evidence="13">Sodium:proton antiporter</fullName>
    </submittedName>
</protein>
<evidence type="ECO:0000256" key="4">
    <source>
        <dbReference type="ARBA" id="ARBA00022692"/>
    </source>
</evidence>
<dbReference type="Proteomes" id="UP000067683">
    <property type="component" value="Chromosome"/>
</dbReference>
<dbReference type="KEGG" id="prt:AUC31_05755"/>
<dbReference type="PANTHER" id="PTHR10110">
    <property type="entry name" value="SODIUM/HYDROGEN EXCHANGER"/>
    <property type="match status" value="1"/>
</dbReference>
<evidence type="ECO:0000256" key="10">
    <source>
        <dbReference type="RuleBase" id="RU366002"/>
    </source>
</evidence>
<keyword evidence="6 10" id="KW-0915">Sodium</keyword>
<accession>A0A0U2Z6C1</accession>
<evidence type="ECO:0000256" key="2">
    <source>
        <dbReference type="ARBA" id="ARBA00022448"/>
    </source>
</evidence>
<evidence type="ECO:0000256" key="6">
    <source>
        <dbReference type="ARBA" id="ARBA00023053"/>
    </source>
</evidence>
<keyword evidence="5 10" id="KW-1133">Transmembrane helix</keyword>
<proteinExistence type="inferred from homology"/>
<name>A0A0U2Z6C1_9BACL</name>
<keyword evidence="9 10" id="KW-0739">Sodium transport</keyword>
<feature type="transmembrane region" description="Helical" evidence="10">
    <location>
        <begin position="354"/>
        <end position="379"/>
    </location>
</feature>
<keyword evidence="8 10" id="KW-0472">Membrane</keyword>
<dbReference type="PANTHER" id="PTHR10110:SF86">
    <property type="entry name" value="SODIUM_HYDROGEN EXCHANGER 7"/>
    <property type="match status" value="1"/>
</dbReference>
<organism evidence="13 14">
    <name type="scientific">Planococcus rifietoensis</name>
    <dbReference type="NCBI Taxonomy" id="200991"/>
    <lineage>
        <taxon>Bacteria</taxon>
        <taxon>Bacillati</taxon>
        <taxon>Bacillota</taxon>
        <taxon>Bacilli</taxon>
        <taxon>Bacillales</taxon>
        <taxon>Caryophanaceae</taxon>
        <taxon>Planococcus</taxon>
    </lineage>
</organism>
<dbReference type="NCBIfam" id="TIGR00831">
    <property type="entry name" value="a_cpa1"/>
    <property type="match status" value="1"/>
</dbReference>
<dbReference type="EMBL" id="CP013659">
    <property type="protein sequence ID" value="ALS74756.1"/>
    <property type="molecule type" value="Genomic_DNA"/>
</dbReference>
<evidence type="ECO:0000256" key="8">
    <source>
        <dbReference type="ARBA" id="ARBA00023136"/>
    </source>
</evidence>
<feature type="transmembrane region" description="Helical" evidence="10">
    <location>
        <begin position="312"/>
        <end position="333"/>
    </location>
</feature>
<dbReference type="GO" id="GO:0015385">
    <property type="term" value="F:sodium:proton antiporter activity"/>
    <property type="evidence" value="ECO:0007669"/>
    <property type="project" value="InterPro"/>
</dbReference>
<dbReference type="InterPro" id="IPR006153">
    <property type="entry name" value="Cation/H_exchanger_TM"/>
</dbReference>
<reference evidence="13" key="1">
    <citation type="submission" date="2016-01" db="EMBL/GenBank/DDBJ databases">
        <title>Complete genome of Planococcus rifietoensis type strain M8.</title>
        <authorList>
            <person name="See-Too W.S."/>
        </authorList>
    </citation>
    <scope>NUCLEOTIDE SEQUENCE [LARGE SCALE GENOMIC DNA]</scope>
    <source>
        <strain evidence="13">M8</strain>
    </source>
</reference>
<keyword evidence="4 10" id="KW-0812">Transmembrane</keyword>
<feature type="transmembrane region" description="Helical" evidence="10">
    <location>
        <begin position="84"/>
        <end position="107"/>
    </location>
</feature>
<dbReference type="AlphaFoldDB" id="A0A0U2Z6C1"/>
<dbReference type="InterPro" id="IPR018422">
    <property type="entry name" value="Cation/H_exchanger_CPA1"/>
</dbReference>
<evidence type="ECO:0000256" key="3">
    <source>
        <dbReference type="ARBA" id="ARBA00022475"/>
    </source>
</evidence>
<evidence type="ECO:0000256" key="7">
    <source>
        <dbReference type="ARBA" id="ARBA00023065"/>
    </source>
</evidence>
<comment type="function">
    <text evidence="10">Na(+)/H(+) antiporter that extrudes sodium in exchange for external protons.</text>
</comment>
<keyword evidence="14" id="KW-1185">Reference proteome</keyword>
<feature type="transmembrane region" description="Helical" evidence="10">
    <location>
        <begin position="161"/>
        <end position="180"/>
    </location>
</feature>
<dbReference type="GO" id="GO:0005886">
    <property type="term" value="C:plasma membrane"/>
    <property type="evidence" value="ECO:0007669"/>
    <property type="project" value="UniProtKB-SubCell"/>
</dbReference>
<feature type="transmembrane region" description="Helical" evidence="10">
    <location>
        <begin position="273"/>
        <end position="292"/>
    </location>
</feature>
<evidence type="ECO:0000256" key="1">
    <source>
        <dbReference type="ARBA" id="ARBA00004651"/>
    </source>
</evidence>